<keyword evidence="9" id="KW-0963">Cytoplasm</keyword>
<sequence length="350" mass="38975">MMAAAVSRFRGSLLGALLGDCIGAVFEGHTNVTKEFLFDYMKSLDKGERLKSVLTYTDDTAMARSIVQSILENDEFDVDDLADRFTTEYYRDPDRGYGMAVVHVFEKLASGEYKYVFSPAKEQFDGKGSYGNGAAMRVVGIPLAYPRIPDVIEYAKTSGMLTHASSLGYNGAILQALAVHYALQEELTPETFLDQLLDHMKEVETDKRSRSDALELEMDEFPYCNKLKKIKAFLAREDVTRKDIIKELGNGIAALESVPTAIYSFLRCLKPVPELPSELTNLQQTIAFCIMLGGDTDTIATMAAAIAGAYHGEEQIPLNWKLSAESYKDAEDWGEKLHQLYCKRLQSTTS</sequence>
<accession>A0A1L8HE28</accession>
<evidence type="ECO:0000256" key="7">
    <source>
        <dbReference type="ARBA" id="ARBA00012255"/>
    </source>
</evidence>
<comment type="subcellular location">
    <subcellularLocation>
        <location evidence="2">Chromosome</location>
    </subcellularLocation>
    <subcellularLocation>
        <location evidence="4">Cytoplasm</location>
    </subcellularLocation>
    <subcellularLocation>
        <location evidence="3">Mitochondrion matrix</location>
    </subcellularLocation>
    <subcellularLocation>
        <location evidence="1">Nucleus</location>
    </subcellularLocation>
</comment>
<keyword evidence="16" id="KW-0539">Nucleus</keyword>
<evidence type="ECO:0000256" key="13">
    <source>
        <dbReference type="ARBA" id="ARBA00022842"/>
    </source>
</evidence>
<dbReference type="Xenbase" id="XB-GENE-6487063">
    <property type="gene designation" value="adprs.L"/>
</dbReference>
<comment type="cofactor">
    <cofactor evidence="25">
        <name>Mg(2+)</name>
        <dbReference type="ChEBI" id="CHEBI:18420"/>
    </cofactor>
    <text evidence="25">Binds 2 magnesium ions per subunit.</text>
</comment>
<dbReference type="Gene3D" id="1.10.4080.10">
    <property type="entry name" value="ADP-ribosylation/Crystallin J1"/>
    <property type="match status" value="1"/>
</dbReference>
<feature type="binding site" evidence="25">
    <location>
        <position position="297"/>
    </location>
    <ligand>
        <name>Mg(2+)</name>
        <dbReference type="ChEBI" id="CHEBI:18420"/>
        <label>1</label>
    </ligand>
</feature>
<feature type="binding site" evidence="25">
    <location>
        <position position="295"/>
    </location>
    <ligand>
        <name>Mg(2+)</name>
        <dbReference type="ChEBI" id="CHEBI:18420"/>
        <label>1</label>
    </ligand>
</feature>
<evidence type="ECO:0000256" key="17">
    <source>
        <dbReference type="ARBA" id="ARBA00041057"/>
    </source>
</evidence>
<dbReference type="GO" id="GO:0140290">
    <property type="term" value="P:peptidyl-serine ADP-deribosylation"/>
    <property type="evidence" value="ECO:0007669"/>
    <property type="project" value="UniProtKB-ARBA"/>
</dbReference>
<evidence type="ECO:0000256" key="23">
    <source>
        <dbReference type="ARBA" id="ARBA00043193"/>
    </source>
</evidence>
<dbReference type="InterPro" id="IPR050792">
    <property type="entry name" value="ADP-ribosylglycohydrolase"/>
</dbReference>
<dbReference type="OrthoDB" id="410104at2759"/>
<keyword evidence="15" id="KW-0234">DNA repair</keyword>
<dbReference type="Pfam" id="PF03747">
    <property type="entry name" value="ADP_ribosyl_GH"/>
    <property type="match status" value="1"/>
</dbReference>
<evidence type="ECO:0000256" key="18">
    <source>
        <dbReference type="ARBA" id="ARBA00042398"/>
    </source>
</evidence>
<evidence type="ECO:0000256" key="11">
    <source>
        <dbReference type="ARBA" id="ARBA00022763"/>
    </source>
</evidence>
<dbReference type="FunFam" id="1.10.4080.10:FF:000001">
    <property type="entry name" value="ADP-ribose glycohydrolase ARH3"/>
    <property type="match status" value="1"/>
</dbReference>
<dbReference type="GO" id="GO:0005694">
    <property type="term" value="C:chromosome"/>
    <property type="evidence" value="ECO:0007669"/>
    <property type="project" value="UniProtKB-SubCell"/>
</dbReference>
<evidence type="ECO:0000256" key="4">
    <source>
        <dbReference type="ARBA" id="ARBA00004496"/>
    </source>
</evidence>
<gene>
    <name evidence="27 28" type="primary">adprs.L</name>
</gene>
<keyword evidence="12" id="KW-0378">Hydrolase</keyword>
<keyword evidence="26" id="KW-1185">Reference proteome</keyword>
<comment type="similarity">
    <text evidence="5">Belongs to the ADP-ribosylglycohydrolase family.</text>
</comment>
<reference evidence="27" key="1">
    <citation type="submission" date="2025-08" db="UniProtKB">
        <authorList>
            <consortium name="RefSeq"/>
        </authorList>
    </citation>
    <scope>IDENTIFICATION</scope>
    <source>
        <strain evidence="27">J_2021</strain>
        <tissue evidence="27">Erythrocytes</tissue>
    </source>
</reference>
<evidence type="ECO:0000256" key="21">
    <source>
        <dbReference type="ARBA" id="ARBA00042850"/>
    </source>
</evidence>
<evidence type="ECO:0000256" key="5">
    <source>
        <dbReference type="ARBA" id="ARBA00010702"/>
    </source>
</evidence>
<protein>
    <recommendedName>
        <fullName evidence="17">ADP-ribosylhydrolase ARH3</fullName>
        <ecNumber evidence="7">3.2.1.143</ecNumber>
    </recommendedName>
    <alternativeName>
        <fullName evidence="18">ADP-ribose glycohydrolase ARH3</fullName>
    </alternativeName>
    <alternativeName>
        <fullName evidence="19">ADP-ribosylhydrolase 3</fullName>
    </alternativeName>
    <alternativeName>
        <fullName evidence="22">O-acetyl-ADP-ribose deacetylase ARH3</fullName>
    </alternativeName>
    <alternativeName>
        <fullName evidence="23">Poly(ADP-ribose) glycohydrolase ARH3</fullName>
    </alternativeName>
    <alternativeName>
        <fullName evidence="21">[Protein ADP-ribosylarginine] hydrolase-like protein 2</fullName>
    </alternativeName>
    <alternativeName>
        <fullName evidence="20">[Protein ADP-ribosylserine] hydrolase</fullName>
    </alternativeName>
</protein>
<dbReference type="GO" id="GO:0005739">
    <property type="term" value="C:mitochondrion"/>
    <property type="evidence" value="ECO:0000318"/>
    <property type="project" value="GO_Central"/>
</dbReference>
<evidence type="ECO:0000256" key="10">
    <source>
        <dbReference type="ARBA" id="ARBA00022723"/>
    </source>
</evidence>
<dbReference type="Proteomes" id="UP000186698">
    <property type="component" value="Chromosome 2L"/>
</dbReference>
<comment type="catalytic activity">
    <reaction evidence="24">
        <text>alpha-NAD(+) + H2O = ADP-D-ribose + nicotinamide + H(+)</text>
        <dbReference type="Rhea" id="RHEA:68792"/>
        <dbReference type="ChEBI" id="CHEBI:15377"/>
        <dbReference type="ChEBI" id="CHEBI:15378"/>
        <dbReference type="ChEBI" id="CHEBI:17154"/>
        <dbReference type="ChEBI" id="CHEBI:57967"/>
        <dbReference type="ChEBI" id="CHEBI:77017"/>
    </reaction>
</comment>
<dbReference type="EC" id="3.2.1.143" evidence="7"/>
<dbReference type="STRING" id="8355.A0A1L8HE28"/>
<proteinExistence type="inferred from homology"/>
<dbReference type="PANTHER" id="PTHR16222">
    <property type="entry name" value="ADP-RIBOSYLGLYCOHYDROLASE"/>
    <property type="match status" value="1"/>
</dbReference>
<dbReference type="InterPro" id="IPR005502">
    <property type="entry name" value="Ribosyl_crysJ1"/>
</dbReference>
<dbReference type="SUPFAM" id="SSF101478">
    <property type="entry name" value="ADP-ribosylglycohydrolase"/>
    <property type="match status" value="1"/>
</dbReference>
<keyword evidence="10 25" id="KW-0479">Metal-binding</keyword>
<evidence type="ECO:0000256" key="14">
    <source>
        <dbReference type="ARBA" id="ARBA00023128"/>
    </source>
</evidence>
<evidence type="ECO:0000313" key="26">
    <source>
        <dbReference type="Proteomes" id="UP000186698"/>
    </source>
</evidence>
<dbReference type="GO" id="GO:0004649">
    <property type="term" value="F:poly(ADP-ribose) glycohydrolase activity"/>
    <property type="evidence" value="ECO:0007669"/>
    <property type="project" value="UniProtKB-EC"/>
</dbReference>
<organism evidence="26 27">
    <name type="scientific">Xenopus laevis</name>
    <name type="common">African clawed frog</name>
    <dbReference type="NCBI Taxonomy" id="8355"/>
    <lineage>
        <taxon>Eukaryota</taxon>
        <taxon>Metazoa</taxon>
        <taxon>Chordata</taxon>
        <taxon>Craniata</taxon>
        <taxon>Vertebrata</taxon>
        <taxon>Euteleostomi</taxon>
        <taxon>Amphibia</taxon>
        <taxon>Batrachia</taxon>
        <taxon>Anura</taxon>
        <taxon>Pipoidea</taxon>
        <taxon>Pipidae</taxon>
        <taxon>Xenopodinae</taxon>
        <taxon>Xenopus</taxon>
        <taxon>Xenopus</taxon>
    </lineage>
</organism>
<evidence type="ECO:0000256" key="12">
    <source>
        <dbReference type="ARBA" id="ARBA00022801"/>
    </source>
</evidence>
<keyword evidence="14" id="KW-0496">Mitochondrion</keyword>
<dbReference type="KEGG" id="xla:108708070"/>
<dbReference type="AGR" id="Xenbase:XB-GENE-6487063"/>
<feature type="binding site" evidence="25">
    <location>
        <position position="298"/>
    </location>
    <ligand>
        <name>Mg(2+)</name>
        <dbReference type="ChEBI" id="CHEBI:18420"/>
        <label>1</label>
    </ligand>
</feature>
<dbReference type="GeneID" id="108708070"/>
<evidence type="ECO:0000256" key="15">
    <source>
        <dbReference type="ARBA" id="ARBA00023204"/>
    </source>
</evidence>
<evidence type="ECO:0000256" key="22">
    <source>
        <dbReference type="ARBA" id="ARBA00043187"/>
    </source>
</evidence>
<dbReference type="RefSeq" id="XP_018101848.1">
    <property type="nucleotide sequence ID" value="XM_018246359.2"/>
</dbReference>
<dbReference type="InterPro" id="IPR036705">
    <property type="entry name" value="Ribosyl_crysJ1_sf"/>
</dbReference>
<dbReference type="PANTHER" id="PTHR16222:SF24">
    <property type="entry name" value="ADP-RIBOSYLHYDROLASE ARH3"/>
    <property type="match status" value="1"/>
</dbReference>
<dbReference type="PaxDb" id="8355-A0A1L8HE28"/>
<evidence type="ECO:0000256" key="20">
    <source>
        <dbReference type="ARBA" id="ARBA00042722"/>
    </source>
</evidence>
<keyword evidence="13 25" id="KW-0460">Magnesium</keyword>
<dbReference type="OMA" id="YGPAVNR"/>
<feature type="binding site" evidence="25">
    <location>
        <position position="58"/>
    </location>
    <ligand>
        <name>Mg(2+)</name>
        <dbReference type="ChEBI" id="CHEBI:18420"/>
        <label>1</label>
    </ligand>
</feature>
<evidence type="ECO:0000256" key="2">
    <source>
        <dbReference type="ARBA" id="ARBA00004286"/>
    </source>
</evidence>
<evidence type="ECO:0000256" key="6">
    <source>
        <dbReference type="ARBA" id="ARBA00011245"/>
    </source>
</evidence>
<name>A0A1L8HE28_XENLA</name>
<keyword evidence="11" id="KW-0227">DNA damage</keyword>
<feature type="binding site" evidence="25">
    <location>
        <position position="57"/>
    </location>
    <ligand>
        <name>Mg(2+)</name>
        <dbReference type="ChEBI" id="CHEBI:18420"/>
        <label>1</label>
    </ligand>
</feature>
<evidence type="ECO:0000313" key="27">
    <source>
        <dbReference type="RefSeq" id="XP_018101848.1"/>
    </source>
</evidence>
<dbReference type="Bgee" id="108708070">
    <property type="expression patterns" value="Expressed in spleen and 19 other cell types or tissues"/>
</dbReference>
<evidence type="ECO:0000256" key="8">
    <source>
        <dbReference type="ARBA" id="ARBA00022454"/>
    </source>
</evidence>
<dbReference type="GO" id="GO:0005759">
    <property type="term" value="C:mitochondrial matrix"/>
    <property type="evidence" value="ECO:0007669"/>
    <property type="project" value="UniProtKB-SubCell"/>
</dbReference>
<dbReference type="GO" id="GO:0046872">
    <property type="term" value="F:metal ion binding"/>
    <property type="evidence" value="ECO:0007669"/>
    <property type="project" value="UniProtKB-KW"/>
</dbReference>
<comment type="subunit">
    <text evidence="6">Monomer.</text>
</comment>
<keyword evidence="8" id="KW-0158">Chromosome</keyword>
<dbReference type="CTD" id="108708070"/>
<evidence type="ECO:0000313" key="28">
    <source>
        <dbReference type="Xenbase" id="XB-GENE-6487063"/>
    </source>
</evidence>
<evidence type="ECO:0000256" key="3">
    <source>
        <dbReference type="ARBA" id="ARBA00004305"/>
    </source>
</evidence>
<dbReference type="AlphaFoldDB" id="A0A1L8HE28"/>
<dbReference type="GO" id="GO:0006281">
    <property type="term" value="P:DNA repair"/>
    <property type="evidence" value="ECO:0007669"/>
    <property type="project" value="UniProtKB-KW"/>
</dbReference>
<dbReference type="GO" id="GO:0005634">
    <property type="term" value="C:nucleus"/>
    <property type="evidence" value="ECO:0000318"/>
    <property type="project" value="GO_Central"/>
</dbReference>
<evidence type="ECO:0000256" key="9">
    <source>
        <dbReference type="ARBA" id="ARBA00022490"/>
    </source>
</evidence>
<evidence type="ECO:0000256" key="19">
    <source>
        <dbReference type="ARBA" id="ARBA00042471"/>
    </source>
</evidence>
<evidence type="ECO:0000256" key="16">
    <source>
        <dbReference type="ARBA" id="ARBA00023242"/>
    </source>
</evidence>
<feature type="binding site" evidence="25">
    <location>
        <position position="59"/>
    </location>
    <ligand>
        <name>Mg(2+)</name>
        <dbReference type="ChEBI" id="CHEBI:18420"/>
        <label>1</label>
    </ligand>
</feature>
<evidence type="ECO:0000256" key="24">
    <source>
        <dbReference type="ARBA" id="ARBA00049015"/>
    </source>
</evidence>
<evidence type="ECO:0000256" key="25">
    <source>
        <dbReference type="PIRSR" id="PIRSR605502-1"/>
    </source>
</evidence>
<evidence type="ECO:0000256" key="1">
    <source>
        <dbReference type="ARBA" id="ARBA00004123"/>
    </source>
</evidence>